<keyword evidence="5 6" id="KW-0472">Membrane</keyword>
<evidence type="ECO:0000313" key="9">
    <source>
        <dbReference type="Proteomes" id="UP000011087"/>
    </source>
</evidence>
<dbReference type="NCBIfam" id="TIGR00797">
    <property type="entry name" value="matE"/>
    <property type="match status" value="1"/>
</dbReference>
<feature type="transmembrane region" description="Helical" evidence="6">
    <location>
        <begin position="92"/>
        <end position="118"/>
    </location>
</feature>
<dbReference type="GeneID" id="17305456"/>
<reference evidence="8" key="3">
    <citation type="submission" date="2016-03" db="UniProtKB">
        <authorList>
            <consortium name="EnsemblProtists"/>
        </authorList>
    </citation>
    <scope>IDENTIFICATION</scope>
</reference>
<dbReference type="CDD" id="cd13136">
    <property type="entry name" value="MATE_DinF_like"/>
    <property type="match status" value="1"/>
</dbReference>
<dbReference type="Proteomes" id="UP000011087">
    <property type="component" value="Unassembled WGS sequence"/>
</dbReference>
<sequence length="416" mass="43732">MCQQTDRADIDNRIFSLAIPALGSLAIDPLLGLVDTLYLGRIPSPSPLAALGVCSSIFNYAFFIFNFFATATTPLISRALAAGEKEEAAETLAQALTAAALLGVSTVGLLEFFSHGIIESMGTIGNGAFRGLQDTRTPLLILLVANLVNFVLDPLFIYGVNINSGAGLATAIAEWISAGLFMGTLRQREAVTSSLMSMPASRLHGRDEHPLLVASGAVFLRSIALQSVLTFATSQAARTGTEAVAAHQVGLQVWLLMSFAVDSLAVAAQTLIAEELGKGSKRDARVIADRLTTLAAQIGLLLMLAFLASSSFLPKVFTADAKVDEIVQHLLLYISVMQPINALVFVGDGILQGSEDFAFLTKAMFVAAASSLLVLLAGEGIDGVWSGLVVLQVMRAAGLGWRYYGGKAAGGPLNVE</sequence>
<reference evidence="9" key="2">
    <citation type="submission" date="2012-11" db="EMBL/GenBank/DDBJ databases">
        <authorList>
            <person name="Kuo A."/>
            <person name="Curtis B.A."/>
            <person name="Tanifuji G."/>
            <person name="Burki F."/>
            <person name="Gruber A."/>
            <person name="Irimia M."/>
            <person name="Maruyama S."/>
            <person name="Arias M.C."/>
            <person name="Ball S.G."/>
            <person name="Gile G.H."/>
            <person name="Hirakawa Y."/>
            <person name="Hopkins J.F."/>
            <person name="Rensing S.A."/>
            <person name="Schmutz J."/>
            <person name="Symeonidi A."/>
            <person name="Elias M."/>
            <person name="Eveleigh R.J."/>
            <person name="Herman E.K."/>
            <person name="Klute M.J."/>
            <person name="Nakayama T."/>
            <person name="Obornik M."/>
            <person name="Reyes-Prieto A."/>
            <person name="Armbrust E.V."/>
            <person name="Aves S.J."/>
            <person name="Beiko R.G."/>
            <person name="Coutinho P."/>
            <person name="Dacks J.B."/>
            <person name="Durnford D.G."/>
            <person name="Fast N.M."/>
            <person name="Green B.R."/>
            <person name="Grisdale C."/>
            <person name="Hempe F."/>
            <person name="Henrissat B."/>
            <person name="Hoppner M.P."/>
            <person name="Ishida K.-I."/>
            <person name="Kim E."/>
            <person name="Koreny L."/>
            <person name="Kroth P.G."/>
            <person name="Liu Y."/>
            <person name="Malik S.-B."/>
            <person name="Maier U.G."/>
            <person name="McRose D."/>
            <person name="Mock T."/>
            <person name="Neilson J.A."/>
            <person name="Onodera N.T."/>
            <person name="Poole A.M."/>
            <person name="Pritham E.J."/>
            <person name="Richards T.A."/>
            <person name="Rocap G."/>
            <person name="Roy S.W."/>
            <person name="Sarai C."/>
            <person name="Schaack S."/>
            <person name="Shirato S."/>
            <person name="Slamovits C.H."/>
            <person name="Spencer D.F."/>
            <person name="Suzuki S."/>
            <person name="Worden A.Z."/>
            <person name="Zauner S."/>
            <person name="Barry K."/>
            <person name="Bell C."/>
            <person name="Bharti A.K."/>
            <person name="Crow J.A."/>
            <person name="Grimwood J."/>
            <person name="Kramer R."/>
            <person name="Lindquist E."/>
            <person name="Lucas S."/>
            <person name="Salamov A."/>
            <person name="McFadden G.I."/>
            <person name="Lane C.E."/>
            <person name="Keeling P.J."/>
            <person name="Gray M.W."/>
            <person name="Grigoriev I.V."/>
            <person name="Archibald J.M."/>
        </authorList>
    </citation>
    <scope>NUCLEOTIDE SEQUENCE</scope>
    <source>
        <strain evidence="9">CCMP2712</strain>
    </source>
</reference>
<evidence type="ECO:0000256" key="6">
    <source>
        <dbReference type="SAM" id="Phobius"/>
    </source>
</evidence>
<keyword evidence="3 6" id="KW-0812">Transmembrane</keyword>
<comment type="similarity">
    <text evidence="2">Belongs to the multi antimicrobial extrusion (MATE) (TC 2.A.66.1) family.</text>
</comment>
<dbReference type="OrthoDB" id="2126698at2759"/>
<dbReference type="PANTHER" id="PTHR42893:SF46">
    <property type="entry name" value="PROTEIN DETOXIFICATION 44, CHLOROPLASTIC"/>
    <property type="match status" value="1"/>
</dbReference>
<evidence type="ECO:0000313" key="7">
    <source>
        <dbReference type="EMBL" id="EKX48780.1"/>
    </source>
</evidence>
<gene>
    <name evidence="7" type="ORF">GUITHDRAFT_68515</name>
</gene>
<dbReference type="GO" id="GO:0015297">
    <property type="term" value="F:antiporter activity"/>
    <property type="evidence" value="ECO:0007669"/>
    <property type="project" value="InterPro"/>
</dbReference>
<keyword evidence="4 6" id="KW-1133">Transmembrane helix</keyword>
<proteinExistence type="inferred from homology"/>
<organism evidence="7">
    <name type="scientific">Guillardia theta (strain CCMP2712)</name>
    <name type="common">Cryptophyte</name>
    <dbReference type="NCBI Taxonomy" id="905079"/>
    <lineage>
        <taxon>Eukaryota</taxon>
        <taxon>Cryptophyceae</taxon>
        <taxon>Pyrenomonadales</taxon>
        <taxon>Geminigeraceae</taxon>
        <taxon>Guillardia</taxon>
    </lineage>
</organism>
<dbReference type="OMA" id="RIWGAPF"/>
<accession>L1JL45</accession>
<dbReference type="PaxDb" id="55529-EKX48780"/>
<dbReference type="EnsemblProtists" id="EKX48780">
    <property type="protein sequence ID" value="EKX48780"/>
    <property type="gene ID" value="GUITHDRAFT_68515"/>
</dbReference>
<dbReference type="InterPro" id="IPR044644">
    <property type="entry name" value="DinF-like"/>
</dbReference>
<reference evidence="7 9" key="1">
    <citation type="journal article" date="2012" name="Nature">
        <title>Algal genomes reveal evolutionary mosaicism and the fate of nucleomorphs.</title>
        <authorList>
            <consortium name="DOE Joint Genome Institute"/>
            <person name="Curtis B.A."/>
            <person name="Tanifuji G."/>
            <person name="Burki F."/>
            <person name="Gruber A."/>
            <person name="Irimia M."/>
            <person name="Maruyama S."/>
            <person name="Arias M.C."/>
            <person name="Ball S.G."/>
            <person name="Gile G.H."/>
            <person name="Hirakawa Y."/>
            <person name="Hopkins J.F."/>
            <person name="Kuo A."/>
            <person name="Rensing S.A."/>
            <person name="Schmutz J."/>
            <person name="Symeonidi A."/>
            <person name="Elias M."/>
            <person name="Eveleigh R.J."/>
            <person name="Herman E.K."/>
            <person name="Klute M.J."/>
            <person name="Nakayama T."/>
            <person name="Obornik M."/>
            <person name="Reyes-Prieto A."/>
            <person name="Armbrust E.V."/>
            <person name="Aves S.J."/>
            <person name="Beiko R.G."/>
            <person name="Coutinho P."/>
            <person name="Dacks J.B."/>
            <person name="Durnford D.G."/>
            <person name="Fast N.M."/>
            <person name="Green B.R."/>
            <person name="Grisdale C.J."/>
            <person name="Hempel F."/>
            <person name="Henrissat B."/>
            <person name="Hoppner M.P."/>
            <person name="Ishida K."/>
            <person name="Kim E."/>
            <person name="Koreny L."/>
            <person name="Kroth P.G."/>
            <person name="Liu Y."/>
            <person name="Malik S.B."/>
            <person name="Maier U.G."/>
            <person name="McRose D."/>
            <person name="Mock T."/>
            <person name="Neilson J.A."/>
            <person name="Onodera N.T."/>
            <person name="Poole A.M."/>
            <person name="Pritham E.J."/>
            <person name="Richards T.A."/>
            <person name="Rocap G."/>
            <person name="Roy S.W."/>
            <person name="Sarai C."/>
            <person name="Schaack S."/>
            <person name="Shirato S."/>
            <person name="Slamovits C.H."/>
            <person name="Spencer D.F."/>
            <person name="Suzuki S."/>
            <person name="Worden A.Z."/>
            <person name="Zauner S."/>
            <person name="Barry K."/>
            <person name="Bell C."/>
            <person name="Bharti A.K."/>
            <person name="Crow J.A."/>
            <person name="Grimwood J."/>
            <person name="Kramer R."/>
            <person name="Lindquist E."/>
            <person name="Lucas S."/>
            <person name="Salamov A."/>
            <person name="McFadden G.I."/>
            <person name="Lane C.E."/>
            <person name="Keeling P.J."/>
            <person name="Gray M.W."/>
            <person name="Grigoriev I.V."/>
            <person name="Archibald J.M."/>
        </authorList>
    </citation>
    <scope>NUCLEOTIDE SEQUENCE</scope>
    <source>
        <strain evidence="7 9">CCMP2712</strain>
    </source>
</reference>
<dbReference type="PANTHER" id="PTHR42893">
    <property type="entry name" value="PROTEIN DETOXIFICATION 44, CHLOROPLASTIC-RELATED"/>
    <property type="match status" value="1"/>
</dbReference>
<evidence type="ECO:0000256" key="1">
    <source>
        <dbReference type="ARBA" id="ARBA00004141"/>
    </source>
</evidence>
<dbReference type="eggNOG" id="KOG1347">
    <property type="taxonomic scope" value="Eukaryota"/>
</dbReference>
<keyword evidence="9" id="KW-1185">Reference proteome</keyword>
<dbReference type="InterPro" id="IPR002528">
    <property type="entry name" value="MATE_fam"/>
</dbReference>
<feature type="transmembrane region" description="Helical" evidence="6">
    <location>
        <begin position="14"/>
        <end position="38"/>
    </location>
</feature>
<evidence type="ECO:0000313" key="8">
    <source>
        <dbReference type="EnsemblProtists" id="EKX48780"/>
    </source>
</evidence>
<feature type="transmembrane region" description="Helical" evidence="6">
    <location>
        <begin position="50"/>
        <end position="72"/>
    </location>
</feature>
<dbReference type="EMBL" id="JH992984">
    <property type="protein sequence ID" value="EKX48780.1"/>
    <property type="molecule type" value="Genomic_DNA"/>
</dbReference>
<dbReference type="RefSeq" id="XP_005835760.1">
    <property type="nucleotide sequence ID" value="XM_005835703.1"/>
</dbReference>
<name>L1JL45_GUITC</name>
<dbReference type="GO" id="GO:0042910">
    <property type="term" value="F:xenobiotic transmembrane transporter activity"/>
    <property type="evidence" value="ECO:0007669"/>
    <property type="project" value="InterPro"/>
</dbReference>
<evidence type="ECO:0000256" key="3">
    <source>
        <dbReference type="ARBA" id="ARBA00022692"/>
    </source>
</evidence>
<evidence type="ECO:0000256" key="4">
    <source>
        <dbReference type="ARBA" id="ARBA00022989"/>
    </source>
</evidence>
<evidence type="ECO:0000256" key="5">
    <source>
        <dbReference type="ARBA" id="ARBA00023136"/>
    </source>
</evidence>
<protein>
    <submittedName>
        <fullName evidence="7 8">Uncharacterized protein</fullName>
    </submittedName>
</protein>
<dbReference type="HOGENOM" id="CLU_012893_16_3_1"/>
<dbReference type="GO" id="GO:0016020">
    <property type="term" value="C:membrane"/>
    <property type="evidence" value="ECO:0007669"/>
    <property type="project" value="UniProtKB-SubCell"/>
</dbReference>
<dbReference type="KEGG" id="gtt:GUITHDRAFT_68515"/>
<feature type="transmembrane region" description="Helical" evidence="6">
    <location>
        <begin position="294"/>
        <end position="314"/>
    </location>
</feature>
<feature type="transmembrane region" description="Helical" evidence="6">
    <location>
        <begin position="384"/>
        <end position="404"/>
    </location>
</feature>
<feature type="transmembrane region" description="Helical" evidence="6">
    <location>
        <begin position="359"/>
        <end position="378"/>
    </location>
</feature>
<dbReference type="Pfam" id="PF01554">
    <property type="entry name" value="MatE"/>
    <property type="match status" value="2"/>
</dbReference>
<dbReference type="STRING" id="905079.L1JL45"/>
<feature type="transmembrane region" description="Helical" evidence="6">
    <location>
        <begin position="139"/>
        <end position="160"/>
    </location>
</feature>
<dbReference type="AlphaFoldDB" id="L1JL45"/>
<comment type="subcellular location">
    <subcellularLocation>
        <location evidence="1">Membrane</location>
        <topology evidence="1">Multi-pass membrane protein</topology>
    </subcellularLocation>
</comment>
<evidence type="ECO:0000256" key="2">
    <source>
        <dbReference type="ARBA" id="ARBA00010199"/>
    </source>
</evidence>